<feature type="domain" description="KIB1-4 beta-propeller" evidence="1">
    <location>
        <begin position="98"/>
        <end position="356"/>
    </location>
</feature>
<dbReference type="Proteomes" id="UP000030748">
    <property type="component" value="Unassembled WGS sequence"/>
</dbReference>
<organism evidence="2 3">
    <name type="scientific">Erythranthe guttata</name>
    <name type="common">Yellow monkey flower</name>
    <name type="synonym">Mimulus guttatus</name>
    <dbReference type="NCBI Taxonomy" id="4155"/>
    <lineage>
        <taxon>Eukaryota</taxon>
        <taxon>Viridiplantae</taxon>
        <taxon>Streptophyta</taxon>
        <taxon>Embryophyta</taxon>
        <taxon>Tracheophyta</taxon>
        <taxon>Spermatophyta</taxon>
        <taxon>Magnoliopsida</taxon>
        <taxon>eudicotyledons</taxon>
        <taxon>Gunneridae</taxon>
        <taxon>Pentapetalae</taxon>
        <taxon>asterids</taxon>
        <taxon>lamiids</taxon>
        <taxon>Lamiales</taxon>
        <taxon>Phrymaceae</taxon>
        <taxon>Erythranthe</taxon>
    </lineage>
</organism>
<dbReference type="InterPro" id="IPR005174">
    <property type="entry name" value="KIB1-4_b-propeller"/>
</dbReference>
<evidence type="ECO:0000259" key="1">
    <source>
        <dbReference type="Pfam" id="PF03478"/>
    </source>
</evidence>
<protein>
    <recommendedName>
        <fullName evidence="1">KIB1-4 beta-propeller domain-containing protein</fullName>
    </recommendedName>
</protein>
<evidence type="ECO:0000313" key="2">
    <source>
        <dbReference type="EMBL" id="EYU23470.1"/>
    </source>
</evidence>
<dbReference type="InterPro" id="IPR050942">
    <property type="entry name" value="F-box_BR-signaling"/>
</dbReference>
<reference evidence="2 3" key="1">
    <citation type="journal article" date="2013" name="Proc. Natl. Acad. Sci. U.S.A.">
        <title>Fine-scale variation in meiotic recombination in Mimulus inferred from population shotgun sequencing.</title>
        <authorList>
            <person name="Hellsten U."/>
            <person name="Wright K.M."/>
            <person name="Jenkins J."/>
            <person name="Shu S."/>
            <person name="Yuan Y."/>
            <person name="Wessler S.R."/>
            <person name="Schmutz J."/>
            <person name="Willis J.H."/>
            <person name="Rokhsar D.S."/>
        </authorList>
    </citation>
    <scope>NUCLEOTIDE SEQUENCE [LARGE SCALE GENOMIC DNA]</scope>
    <source>
        <strain evidence="3">cv. DUN x IM62</strain>
    </source>
</reference>
<evidence type="ECO:0000313" key="3">
    <source>
        <dbReference type="Proteomes" id="UP000030748"/>
    </source>
</evidence>
<sequence>MTSPGRSPNRDTISNLSEFLPEILVSIAKLCTSIHDYISFRGVCRSFRSAATLENFDREWTGRLPWLMLVSRGRIKEEESKEILDRNYTRVADLVDLFEKKTYKIANFPPLDRSMYPSSKGWILCFSSADIYLTHPVWRIRIYLPGLETFPPETDESPISISKIVLSDSPAVKTDLLVMVIWGEKNQLGFCRPGDDSWTVMDSSEVPFCDIIYHKRKLYAVDSESRVVECDVHGKNPVQLRQVFSMPPARDDVDPSPPHGTYYLVESLGEILIVDRQTYSVETVLFKVYGFDLMDGCTDRRKEIRDLGNRALFVGSNSSFSVDLSKRDGVKRSNGPNCIYFTDHSVRTNGLDNGVFCLSDMKTELYRHKYPQLIFIYK</sequence>
<proteinExistence type="predicted"/>
<accession>A0A022QAE2</accession>
<dbReference type="EMBL" id="KI632162">
    <property type="protein sequence ID" value="EYU23470.1"/>
    <property type="molecule type" value="Genomic_DNA"/>
</dbReference>
<dbReference type="eggNOG" id="ENOG502QS0H">
    <property type="taxonomic scope" value="Eukaryota"/>
</dbReference>
<dbReference type="AlphaFoldDB" id="A0A022QAE2"/>
<name>A0A022QAE2_ERYGU</name>
<dbReference type="Pfam" id="PF03478">
    <property type="entry name" value="Beta-prop_KIB1-4"/>
    <property type="match status" value="1"/>
</dbReference>
<dbReference type="STRING" id="4155.A0A022QAE2"/>
<gene>
    <name evidence="2" type="ORF">MIMGU_mgv1a019665mg</name>
</gene>
<dbReference type="PANTHER" id="PTHR44259:SF108">
    <property type="entry name" value="F-BOX PROTEIN SKIP23-LIKE"/>
    <property type="match status" value="1"/>
</dbReference>
<keyword evidence="3" id="KW-1185">Reference proteome</keyword>
<dbReference type="PANTHER" id="PTHR44259">
    <property type="entry name" value="OS07G0183000 PROTEIN-RELATED"/>
    <property type="match status" value="1"/>
</dbReference>